<dbReference type="PROSITE" id="PS51892">
    <property type="entry name" value="SUBTILASE"/>
    <property type="match status" value="1"/>
</dbReference>
<dbReference type="EMBL" id="QEFC01004040">
    <property type="protein sequence ID" value="KAE9445649.1"/>
    <property type="molecule type" value="Genomic_DNA"/>
</dbReference>
<proteinExistence type="inferred from homology"/>
<evidence type="ECO:0000256" key="6">
    <source>
        <dbReference type="PROSITE-ProRule" id="PRU01240"/>
    </source>
</evidence>
<evidence type="ECO:0000256" key="5">
    <source>
        <dbReference type="ARBA" id="ARBA00022825"/>
    </source>
</evidence>
<dbReference type="PROSITE" id="PS00138">
    <property type="entry name" value="SUBTILASE_SER"/>
    <property type="match status" value="1"/>
</dbReference>
<evidence type="ECO:0000256" key="2">
    <source>
        <dbReference type="ARBA" id="ARBA00022670"/>
    </source>
</evidence>
<feature type="non-terminal residue" evidence="9">
    <location>
        <position position="1"/>
    </location>
</feature>
<sequence length="635" mass="68145">MVVMTLEVYLRLLLIFQIGVVHVRMNLTIKRKTLMSFPSPLDISFGKSSKVIGATYYNLDSDPQAHPTPVDQDGHGTHTSSTAAGVPIASASLYGLAAGTARGGVPSARIAMYKVCWSIGCTDMDLLAGFDAAIADGVDVISVSIGGSPRPFFEDPIAIGSFHAMKKGVFVSCSGGNSGPQLMTVENVAPWLLTVAASSIDRQFKAAVKLELASYRATMGKEQLVFDMLYIAADNGISINTFSPKKQMYPLISGAQAANISGQQYGNASACEWGTMSQSKVKGKIVYCLGVGGQDSTIKNLGGSGVIMSADEESDIAFLYAAPTTTTAARDGSRINRYINSTKTAKAVIYKSRTVHMNAPFVASFSSRGPQSITPNILKPDIAAPGLSILAAYSELSSLTGINGDNRFSKFNILSGTSMACPHVAGAAAYVKSFHPEWSPAAIKSALMTTATSMKIKQQDAELGSGSGQVNPTKALDPGLIYDINKSSYISFLCKQGYNSTTIRLLTGGKKQYNCSTFPAAKGIDGLNYPSMHFQLLNTNAIISAVFYRTVTNVGYNNSVYRAKVSSPEGLEVTVIPKVVSFSRLLQKRSFKIVLKGKFIKDRDWILSALLEWSDSYEHIVRSPILVYRPLYSDF</sequence>
<dbReference type="SUPFAM" id="SSF52743">
    <property type="entry name" value="Subtilisin-like"/>
    <property type="match status" value="1"/>
</dbReference>
<comment type="caution">
    <text evidence="6">Lacks conserved residue(s) required for the propagation of feature annotation.</text>
</comment>
<dbReference type="PANTHER" id="PTHR10795">
    <property type="entry name" value="PROPROTEIN CONVERTASE SUBTILISIN/KEXIN"/>
    <property type="match status" value="1"/>
</dbReference>
<dbReference type="InterPro" id="IPR015500">
    <property type="entry name" value="Peptidase_S8_subtilisin-rel"/>
</dbReference>
<keyword evidence="4" id="KW-0378">Hydrolase</keyword>
<protein>
    <recommendedName>
        <fullName evidence="10">Subtilisin-like protease fibronectin type-III domain-containing protein</fullName>
    </recommendedName>
</protein>
<keyword evidence="3" id="KW-0732">Signal</keyword>
<dbReference type="InterPro" id="IPR000209">
    <property type="entry name" value="Peptidase_S8/S53_dom"/>
</dbReference>
<dbReference type="CDD" id="cd02120">
    <property type="entry name" value="PA_subtilisin_like"/>
    <property type="match status" value="1"/>
</dbReference>
<dbReference type="PRINTS" id="PR00723">
    <property type="entry name" value="SUBTILISIN"/>
</dbReference>
<organism evidence="9">
    <name type="scientific">Rhododendron williamsianum</name>
    <dbReference type="NCBI Taxonomy" id="262921"/>
    <lineage>
        <taxon>Eukaryota</taxon>
        <taxon>Viridiplantae</taxon>
        <taxon>Streptophyta</taxon>
        <taxon>Embryophyta</taxon>
        <taxon>Tracheophyta</taxon>
        <taxon>Spermatophyta</taxon>
        <taxon>Magnoliopsida</taxon>
        <taxon>eudicotyledons</taxon>
        <taxon>Gunneridae</taxon>
        <taxon>Pentapetalae</taxon>
        <taxon>asterids</taxon>
        <taxon>Ericales</taxon>
        <taxon>Ericaceae</taxon>
        <taxon>Ericoideae</taxon>
        <taxon>Rhodoreae</taxon>
        <taxon>Rhododendron</taxon>
    </lineage>
</organism>
<evidence type="ECO:0000256" key="3">
    <source>
        <dbReference type="ARBA" id="ARBA00022729"/>
    </source>
</evidence>
<feature type="domain" description="Subtilisin-like protease fibronectin type-III" evidence="8">
    <location>
        <begin position="527"/>
        <end position="627"/>
    </location>
</feature>
<dbReference type="InterPro" id="IPR023828">
    <property type="entry name" value="Peptidase_S8_Ser-AS"/>
</dbReference>
<dbReference type="Gene3D" id="3.40.50.200">
    <property type="entry name" value="Peptidase S8/S53 domain"/>
    <property type="match status" value="1"/>
</dbReference>
<dbReference type="Pfam" id="PF17766">
    <property type="entry name" value="fn3_6"/>
    <property type="match status" value="1"/>
</dbReference>
<dbReference type="GO" id="GO:0004252">
    <property type="term" value="F:serine-type endopeptidase activity"/>
    <property type="evidence" value="ECO:0007669"/>
    <property type="project" value="InterPro"/>
</dbReference>
<evidence type="ECO:0000259" key="7">
    <source>
        <dbReference type="Pfam" id="PF00082"/>
    </source>
</evidence>
<name>A0A6A4KRZ9_9ERIC</name>
<comment type="caution">
    <text evidence="9">The sequence shown here is derived from an EMBL/GenBank/DDBJ whole genome shotgun (WGS) entry which is preliminary data.</text>
</comment>
<evidence type="ECO:0008006" key="10">
    <source>
        <dbReference type="Google" id="ProtNLM"/>
    </source>
</evidence>
<dbReference type="GO" id="GO:0006508">
    <property type="term" value="P:proteolysis"/>
    <property type="evidence" value="ECO:0007669"/>
    <property type="project" value="UniProtKB-KW"/>
</dbReference>
<keyword evidence="5" id="KW-0720">Serine protease</keyword>
<dbReference type="InterPro" id="IPR036852">
    <property type="entry name" value="Peptidase_S8/S53_dom_sf"/>
</dbReference>
<evidence type="ECO:0000256" key="4">
    <source>
        <dbReference type="ARBA" id="ARBA00022801"/>
    </source>
</evidence>
<dbReference type="Gene3D" id="3.50.30.30">
    <property type="match status" value="1"/>
</dbReference>
<dbReference type="InterPro" id="IPR041469">
    <property type="entry name" value="Subtilisin-like_FN3"/>
</dbReference>
<gene>
    <name evidence="9" type="ORF">C3L33_22450</name>
</gene>
<evidence type="ECO:0000259" key="8">
    <source>
        <dbReference type="Pfam" id="PF17766"/>
    </source>
</evidence>
<feature type="domain" description="Peptidase S8/S53" evidence="7">
    <location>
        <begin position="58"/>
        <end position="466"/>
    </location>
</feature>
<dbReference type="OrthoDB" id="206201at2759"/>
<dbReference type="AlphaFoldDB" id="A0A6A4KRZ9"/>
<evidence type="ECO:0000313" key="9">
    <source>
        <dbReference type="EMBL" id="KAE9445649.1"/>
    </source>
</evidence>
<dbReference type="Gene3D" id="2.60.40.2310">
    <property type="match status" value="1"/>
</dbReference>
<dbReference type="InterPro" id="IPR045051">
    <property type="entry name" value="SBT"/>
</dbReference>
<accession>A0A6A4KRZ9</accession>
<evidence type="ECO:0000256" key="1">
    <source>
        <dbReference type="ARBA" id="ARBA00011073"/>
    </source>
</evidence>
<keyword evidence="2" id="KW-0645">Protease</keyword>
<comment type="similarity">
    <text evidence="1 6">Belongs to the peptidase S8 family.</text>
</comment>
<dbReference type="Pfam" id="PF00082">
    <property type="entry name" value="Peptidase_S8"/>
    <property type="match status" value="1"/>
</dbReference>
<reference evidence="9" key="1">
    <citation type="journal article" date="2019" name="Genome Biol. Evol.">
        <title>The Rhododendron genome and chromosomal organization provide insight into shared whole-genome duplications across the heath family (Ericaceae).</title>
        <authorList>
            <person name="Soza V.L."/>
            <person name="Lindsley D."/>
            <person name="Waalkes A."/>
            <person name="Ramage E."/>
            <person name="Patwardhan R.P."/>
            <person name="Burton J.N."/>
            <person name="Adey A."/>
            <person name="Kumar A."/>
            <person name="Qiu R."/>
            <person name="Shendure J."/>
            <person name="Hall B."/>
        </authorList>
    </citation>
    <scope>NUCLEOTIDE SEQUENCE</scope>
    <source>
        <strain evidence="9">RSF 1966-606</strain>
    </source>
</reference>